<dbReference type="Pfam" id="PF01938">
    <property type="entry name" value="TRAM"/>
    <property type="match status" value="1"/>
</dbReference>
<dbReference type="SUPFAM" id="SSF53335">
    <property type="entry name" value="S-adenosyl-L-methionine-dependent methyltransferases"/>
    <property type="match status" value="1"/>
</dbReference>
<dbReference type="Pfam" id="PF05958">
    <property type="entry name" value="tRNA_U5-meth_tr"/>
    <property type="match status" value="1"/>
</dbReference>
<evidence type="ECO:0000256" key="1">
    <source>
        <dbReference type="ARBA" id="ARBA00022603"/>
    </source>
</evidence>
<dbReference type="GO" id="GO:0070041">
    <property type="term" value="F:rRNA (uridine-C5-)-methyltransferase activity"/>
    <property type="evidence" value="ECO:0007669"/>
    <property type="project" value="TreeGrafter"/>
</dbReference>
<feature type="active site" evidence="5">
    <location>
        <position position="409"/>
    </location>
</feature>
<dbReference type="PROSITE" id="PS50926">
    <property type="entry name" value="TRAM"/>
    <property type="match status" value="1"/>
</dbReference>
<dbReference type="Proteomes" id="UP000003781">
    <property type="component" value="Unassembled WGS sequence"/>
</dbReference>
<keyword evidence="2 4" id="KW-0808">Transferase</keyword>
<evidence type="ECO:0000259" key="6">
    <source>
        <dbReference type="PROSITE" id="PS50926"/>
    </source>
</evidence>
<dbReference type="EMBL" id="AAXW01000001">
    <property type="protein sequence ID" value="EAZ94239.1"/>
    <property type="molecule type" value="Genomic_DNA"/>
</dbReference>
<dbReference type="CDD" id="cd02440">
    <property type="entry name" value="AdoMet_MTases"/>
    <property type="match status" value="1"/>
</dbReference>
<feature type="binding site" evidence="4">
    <location>
        <position position="337"/>
    </location>
    <ligand>
        <name>S-adenosyl-L-methionine</name>
        <dbReference type="ChEBI" id="CHEBI:59789"/>
    </ligand>
</feature>
<comment type="caution">
    <text evidence="7">The sequence shown here is derived from an EMBL/GenBank/DDBJ whole genome shotgun (WGS) entry which is preliminary data.</text>
</comment>
<keyword evidence="3 4" id="KW-0949">S-adenosyl-L-methionine</keyword>
<dbReference type="FunFam" id="2.40.50.1070:FF:000003">
    <property type="entry name" value="23S rRNA (Uracil-5-)-methyltransferase RumA"/>
    <property type="match status" value="1"/>
</dbReference>
<dbReference type="InterPro" id="IPR030391">
    <property type="entry name" value="MeTrfase_TrmA_CS"/>
</dbReference>
<dbReference type="FunFam" id="3.40.50.150:FF:000009">
    <property type="entry name" value="23S rRNA (Uracil(1939)-C(5))-methyltransferase RlmD"/>
    <property type="match status" value="1"/>
</dbReference>
<keyword evidence="8" id="KW-1185">Reference proteome</keyword>
<feature type="active site" description="Nucleophile" evidence="4">
    <location>
        <position position="409"/>
    </location>
</feature>
<dbReference type="PROSITE" id="PS01231">
    <property type="entry name" value="TRMA_2"/>
    <property type="match status" value="1"/>
</dbReference>
<dbReference type="PROSITE" id="PS01230">
    <property type="entry name" value="TRMA_1"/>
    <property type="match status" value="1"/>
</dbReference>
<name>A3IGZ7_9CHRO</name>
<feature type="binding site" evidence="4">
    <location>
        <position position="287"/>
    </location>
    <ligand>
        <name>S-adenosyl-L-methionine</name>
        <dbReference type="ChEBI" id="CHEBI:59789"/>
    </ligand>
</feature>
<dbReference type="RefSeq" id="WP_008272578.1">
    <property type="nucleotide sequence ID" value="NZ_AAXW01000001.1"/>
</dbReference>
<dbReference type="Gene3D" id="2.40.50.140">
    <property type="entry name" value="Nucleic acid-binding proteins"/>
    <property type="match status" value="1"/>
</dbReference>
<feature type="binding site" evidence="4">
    <location>
        <position position="316"/>
    </location>
    <ligand>
        <name>S-adenosyl-L-methionine</name>
        <dbReference type="ChEBI" id="CHEBI:59789"/>
    </ligand>
</feature>
<feature type="domain" description="TRAM" evidence="6">
    <location>
        <begin position="4"/>
        <end position="62"/>
    </location>
</feature>
<feature type="binding site" evidence="4">
    <location>
        <position position="382"/>
    </location>
    <ligand>
        <name>S-adenosyl-L-methionine</name>
        <dbReference type="ChEBI" id="CHEBI:59789"/>
    </ligand>
</feature>
<gene>
    <name evidence="7" type="ORF">CY0110_10202</name>
</gene>
<dbReference type="NCBIfam" id="TIGR00479">
    <property type="entry name" value="rumA"/>
    <property type="match status" value="1"/>
</dbReference>
<dbReference type="PROSITE" id="PS51687">
    <property type="entry name" value="SAM_MT_RNA_M5U"/>
    <property type="match status" value="1"/>
</dbReference>
<dbReference type="AlphaFoldDB" id="A3IGZ7"/>
<accession>A3IGZ7</accession>
<comment type="similarity">
    <text evidence="4">Belongs to the class I-like SAM-binding methyltransferase superfamily. RNA M5U methyltransferase family.</text>
</comment>
<dbReference type="InterPro" id="IPR012340">
    <property type="entry name" value="NA-bd_OB-fold"/>
</dbReference>
<dbReference type="InterPro" id="IPR030390">
    <property type="entry name" value="MeTrfase_TrmA_AS"/>
</dbReference>
<evidence type="ECO:0000256" key="4">
    <source>
        <dbReference type="PROSITE-ProRule" id="PRU01024"/>
    </source>
</evidence>
<dbReference type="OrthoDB" id="9804590at2"/>
<sequence length="455" mass="51006">MNQDYQQGNLVELDIIDLSHSGDGVGKLEGKAVFVADTVTGDRILARLTHVKKQYAYGKLQEIISPSTHRIRPNCIVADKCGGCQWQHISPDYQLTAKENQVIQALKRLGGFENPPVLPILSSPEILGYRNKATYPLRRSTTGTVQAGYYQRNTHQLINLNQCPIQDARLNPILAEVKQDIQAQGWSIYNETTGTGKLRHLGLRIGRRTGEILLTLVSTSKNLTNFQQQAETWLQRYPNLVGVSINYNPHEGNKIFGEETFNYVGRPYLLEIFGELNFQLSSDTFFQVNTDGAELLLKVLLEKLSLTGEENLIDAYCGVGTFTLPLAQQVTQAIGIESNKKAVEQAINNSKINGVNNVQFYQGTVETMLPFLDFSPDIVVLDPPRKGCDRRVIDTLKEMGSPVIIYISCQPSTLARDLQKLCQQDLYTLQWIQPIDFFPQTAHIESMALIRHNVG</sequence>
<dbReference type="SUPFAM" id="SSF50249">
    <property type="entry name" value="Nucleic acid-binding proteins"/>
    <property type="match status" value="1"/>
</dbReference>
<dbReference type="InterPro" id="IPR002792">
    <property type="entry name" value="TRAM_dom"/>
</dbReference>
<dbReference type="GO" id="GO:0070475">
    <property type="term" value="P:rRNA base methylation"/>
    <property type="evidence" value="ECO:0007669"/>
    <property type="project" value="TreeGrafter"/>
</dbReference>
<dbReference type="InterPro" id="IPR029063">
    <property type="entry name" value="SAM-dependent_MTases_sf"/>
</dbReference>
<dbReference type="PANTHER" id="PTHR11061">
    <property type="entry name" value="RNA M5U METHYLTRANSFERASE"/>
    <property type="match status" value="1"/>
</dbReference>
<dbReference type="FunFam" id="2.40.50.140:FF:000097">
    <property type="entry name" value="23S rRNA (uracil(1939)-C(5))-methyltransferase RlmD"/>
    <property type="match status" value="1"/>
</dbReference>
<organism evidence="7 8">
    <name type="scientific">Crocosphaera chwakensis CCY0110</name>
    <dbReference type="NCBI Taxonomy" id="391612"/>
    <lineage>
        <taxon>Bacteria</taxon>
        <taxon>Bacillati</taxon>
        <taxon>Cyanobacteriota</taxon>
        <taxon>Cyanophyceae</taxon>
        <taxon>Oscillatoriophycideae</taxon>
        <taxon>Chroococcales</taxon>
        <taxon>Aphanothecaceae</taxon>
        <taxon>Crocosphaera</taxon>
        <taxon>Crocosphaera chwakensis</taxon>
    </lineage>
</organism>
<proteinExistence type="inferred from homology"/>
<reference evidence="7 8" key="1">
    <citation type="submission" date="2007-03" db="EMBL/GenBank/DDBJ databases">
        <authorList>
            <person name="Stal L."/>
            <person name="Ferriera S."/>
            <person name="Johnson J."/>
            <person name="Kravitz S."/>
            <person name="Beeson K."/>
            <person name="Sutton G."/>
            <person name="Rogers Y.-H."/>
            <person name="Friedman R."/>
            <person name="Frazier M."/>
            <person name="Venter J.C."/>
        </authorList>
    </citation>
    <scope>NUCLEOTIDE SEQUENCE [LARGE SCALE GENOMIC DNA]</scope>
    <source>
        <strain evidence="7 8">CCY0110</strain>
    </source>
</reference>
<evidence type="ECO:0000313" key="8">
    <source>
        <dbReference type="Proteomes" id="UP000003781"/>
    </source>
</evidence>
<keyword evidence="1 4" id="KW-0489">Methyltransferase</keyword>
<evidence type="ECO:0000256" key="3">
    <source>
        <dbReference type="ARBA" id="ARBA00022691"/>
    </source>
</evidence>
<evidence type="ECO:0000256" key="5">
    <source>
        <dbReference type="PROSITE-ProRule" id="PRU10015"/>
    </source>
</evidence>
<protein>
    <submittedName>
        <fullName evidence="7">23S rRNA methyltransferase/RumA</fullName>
    </submittedName>
</protein>
<dbReference type="eggNOG" id="COG2265">
    <property type="taxonomic scope" value="Bacteria"/>
</dbReference>
<evidence type="ECO:0000313" key="7">
    <source>
        <dbReference type="EMBL" id="EAZ94239.1"/>
    </source>
</evidence>
<dbReference type="InterPro" id="IPR010280">
    <property type="entry name" value="U5_MeTrfase_fam"/>
</dbReference>
<dbReference type="Gene3D" id="3.40.50.150">
    <property type="entry name" value="Vaccinia Virus protein VP39"/>
    <property type="match status" value="1"/>
</dbReference>
<dbReference type="Gene3D" id="2.40.50.1070">
    <property type="match status" value="1"/>
</dbReference>
<dbReference type="PANTHER" id="PTHR11061:SF30">
    <property type="entry name" value="TRNA (URACIL(54)-C(5))-METHYLTRANSFERASE"/>
    <property type="match status" value="1"/>
</dbReference>
<evidence type="ECO:0000256" key="2">
    <source>
        <dbReference type="ARBA" id="ARBA00022679"/>
    </source>
</evidence>